<dbReference type="PANTHER" id="PTHR34454:SF2">
    <property type="entry name" value="PROTEIN TUNICAMYCIN INDUCED 1"/>
    <property type="match status" value="1"/>
</dbReference>
<dbReference type="GeneID" id="116195187"/>
<protein>
    <submittedName>
        <fullName evidence="3">Uncharacterized protein LOC116195187</fullName>
    </submittedName>
</protein>
<dbReference type="InterPro" id="IPR053283">
    <property type="entry name" value="TUNICAMYCIN_INDUCED_1"/>
</dbReference>
<feature type="signal peptide" evidence="1">
    <location>
        <begin position="1"/>
        <end position="28"/>
    </location>
</feature>
<keyword evidence="2" id="KW-1185">Reference proteome</keyword>
<dbReference type="PANTHER" id="PTHR34454">
    <property type="entry name" value="TUNICAMYCIN INDUCED PROTEIN"/>
    <property type="match status" value="1"/>
</dbReference>
<evidence type="ECO:0000313" key="2">
    <source>
        <dbReference type="Proteomes" id="UP000515151"/>
    </source>
</evidence>
<gene>
    <name evidence="3" type="primary">LOC116195187</name>
</gene>
<organism evidence="2 3">
    <name type="scientific">Punica granatum</name>
    <name type="common">Pomegranate</name>
    <dbReference type="NCBI Taxonomy" id="22663"/>
    <lineage>
        <taxon>Eukaryota</taxon>
        <taxon>Viridiplantae</taxon>
        <taxon>Streptophyta</taxon>
        <taxon>Embryophyta</taxon>
        <taxon>Tracheophyta</taxon>
        <taxon>Spermatophyta</taxon>
        <taxon>Magnoliopsida</taxon>
        <taxon>eudicotyledons</taxon>
        <taxon>Gunneridae</taxon>
        <taxon>Pentapetalae</taxon>
        <taxon>rosids</taxon>
        <taxon>malvids</taxon>
        <taxon>Myrtales</taxon>
        <taxon>Lythraceae</taxon>
        <taxon>Punica</taxon>
    </lineage>
</organism>
<sequence>MAFKGIRLVPAFLVLSAVLSCLATLGSASDFQQSYPKAISDLKEGIVKGLGFQADEFKISGFDVRDALVGHSVAYELDIEIDNRVLPFKLLEDVHRWEYVDLPIFQVEDPVWAGKENLLVEKQKFDEALPMLAPFQLAGPMELWIQDAKDMRLSLPHDVDAGVLKKVILADGAVVTVKGARSVSLRRPIDLPLPLNRTSDGFASGILNLAEQLRHFARSQTTPILSLRIVGPTSLTSPSAPSSPNNRLKLKRLAPGLVELSSPSSSKALEPLSDVSPSDEATALLTPKHFTTMWPLTSVNGSNQNLVGFEALLASVLGPKAHEEGSFKLLKADVSAQTSVKIGFGVEKKLKAAEVEGIPAWRTKPESVRMHFEVLAKVDGDKVVPERVTQVNPVMIEDTVAPNVLMNNVTMSKVPIVHQPSSPFTL</sequence>
<proteinExistence type="predicted"/>
<reference evidence="2" key="1">
    <citation type="journal article" date="2020" name="Plant Biotechnol. J.">
        <title>The pomegranate (Punica granatum L.) draft genome dissects genetic divergence between soft- and hard-seeded cultivars.</title>
        <authorList>
            <person name="Luo X."/>
            <person name="Li H."/>
            <person name="Wu Z."/>
            <person name="Yao W."/>
            <person name="Zhao P."/>
            <person name="Cao D."/>
            <person name="Yu H."/>
            <person name="Li K."/>
            <person name="Poudel K."/>
            <person name="Zhao D."/>
            <person name="Zhang F."/>
            <person name="Xia X."/>
            <person name="Chen L."/>
            <person name="Wang Q."/>
            <person name="Jing D."/>
            <person name="Cao S."/>
        </authorList>
    </citation>
    <scope>NUCLEOTIDE SEQUENCE [LARGE SCALE GENOMIC DNA]</scope>
    <source>
        <strain evidence="2">cv. Tunisia</strain>
    </source>
</reference>
<dbReference type="AlphaFoldDB" id="A0A6P8CF03"/>
<dbReference type="OrthoDB" id="513870at2759"/>
<accession>A0A6P8CF03</accession>
<dbReference type="RefSeq" id="XP_031380041.1">
    <property type="nucleotide sequence ID" value="XM_031524181.1"/>
</dbReference>
<dbReference type="Proteomes" id="UP000515151">
    <property type="component" value="Chromosome 2"/>
</dbReference>
<reference evidence="3" key="2">
    <citation type="submission" date="2025-08" db="UniProtKB">
        <authorList>
            <consortium name="RefSeq"/>
        </authorList>
    </citation>
    <scope>IDENTIFICATION</scope>
    <source>
        <tissue evidence="3">Leaf</tissue>
    </source>
</reference>
<feature type="chain" id="PRO_5027732762" evidence="1">
    <location>
        <begin position="29"/>
        <end position="426"/>
    </location>
</feature>
<dbReference type="PROSITE" id="PS51257">
    <property type="entry name" value="PROKAR_LIPOPROTEIN"/>
    <property type="match status" value="1"/>
</dbReference>
<name>A0A6P8CF03_PUNGR</name>
<evidence type="ECO:0000256" key="1">
    <source>
        <dbReference type="SAM" id="SignalP"/>
    </source>
</evidence>
<keyword evidence="1" id="KW-0732">Signal</keyword>
<evidence type="ECO:0000313" key="3">
    <source>
        <dbReference type="RefSeq" id="XP_031380041.1"/>
    </source>
</evidence>